<proteinExistence type="predicted"/>
<dbReference type="AlphaFoldDB" id="A0A9W5WWB2"/>
<keyword evidence="3" id="KW-1185">Reference proteome</keyword>
<evidence type="ECO:0000313" key="2">
    <source>
        <dbReference type="EMBL" id="GFE55212.1"/>
    </source>
</evidence>
<name>A0A9W5WWB2_BABOV</name>
<protein>
    <submittedName>
        <fullName evidence="2">Spherical body protein, putative</fullName>
    </submittedName>
</protein>
<accession>A0A9W5WWB2</accession>
<sequence length="433" mass="50261">MAIISYAKVNLFFILAMACMGLIQCYIVDVSQETFPEPLQVYRGSFWAKGKYKMVRSTAQYIEFIMHGNFSLYSTRDLKNKNADVFVEEHKRGDHILVAVLVYDTTSSPPLQRSYFEVGRSHANPVTRACKNGFVNGPLAVAFDKQKDTWHPVIDTMRRYRNFNVHLWYVICNHACDYRATTEARHWYGDGEYHVSPITNIECKDNDERIPPSTLSGHFHGFSNIGRRFYAVVMDPAWKERYSITIPPIVRGVFRPMNIVTYPEDLFDEFPLPEVSRPMNLQIDVSTLEGHCSEVVILGNLKRGNWLYTQYSILPRKNPLRMNVKVVNVQHDRTIYETTDDTFVTHVEVFHNYINKMEYVVVNTKKLCQNTPGNSPWYEYIKRVYSPRDNVLPLTYVDLTDQGRHVFLEMLYSIEADYPPIPAARRVSSSSDE</sequence>
<dbReference type="EMBL" id="BLIY01000017">
    <property type="protein sequence ID" value="GFE55212.1"/>
    <property type="molecule type" value="Genomic_DNA"/>
</dbReference>
<evidence type="ECO:0000256" key="1">
    <source>
        <dbReference type="SAM" id="SignalP"/>
    </source>
</evidence>
<organism evidence="2 3">
    <name type="scientific">Babesia ovis</name>
    <dbReference type="NCBI Taxonomy" id="5869"/>
    <lineage>
        <taxon>Eukaryota</taxon>
        <taxon>Sar</taxon>
        <taxon>Alveolata</taxon>
        <taxon>Apicomplexa</taxon>
        <taxon>Aconoidasida</taxon>
        <taxon>Piroplasmida</taxon>
        <taxon>Babesiidae</taxon>
        <taxon>Babesia</taxon>
    </lineage>
</organism>
<keyword evidence="1" id="KW-0732">Signal</keyword>
<dbReference type="Proteomes" id="UP001057455">
    <property type="component" value="Unassembled WGS sequence"/>
</dbReference>
<dbReference type="OrthoDB" id="366352at2759"/>
<comment type="caution">
    <text evidence="2">The sequence shown here is derived from an EMBL/GenBank/DDBJ whole genome shotgun (WGS) entry which is preliminary data.</text>
</comment>
<gene>
    <name evidence="2" type="ORF">BaOVIS_026160</name>
</gene>
<evidence type="ECO:0000313" key="3">
    <source>
        <dbReference type="Proteomes" id="UP001057455"/>
    </source>
</evidence>
<feature type="signal peptide" evidence="1">
    <location>
        <begin position="1"/>
        <end position="25"/>
    </location>
</feature>
<reference evidence="2" key="1">
    <citation type="submission" date="2019-12" db="EMBL/GenBank/DDBJ databases">
        <title>Genome sequence of Babesia ovis.</title>
        <authorList>
            <person name="Yamagishi J."/>
            <person name="Sevinc F."/>
            <person name="Xuan X."/>
        </authorList>
    </citation>
    <scope>NUCLEOTIDE SEQUENCE</scope>
    <source>
        <strain evidence="2">Selcuk</strain>
    </source>
</reference>
<feature type="chain" id="PRO_5040965733" evidence="1">
    <location>
        <begin position="26"/>
        <end position="433"/>
    </location>
</feature>